<dbReference type="PROSITE" id="PS00194">
    <property type="entry name" value="THIOREDOXIN_1"/>
    <property type="match status" value="1"/>
</dbReference>
<keyword evidence="10" id="KW-1185">Reference proteome</keyword>
<dbReference type="EMBL" id="FMKA01000044">
    <property type="protein sequence ID" value="SCP99510.1"/>
    <property type="molecule type" value="Genomic_DNA"/>
</dbReference>
<keyword evidence="4 7" id="KW-0812">Transmembrane</keyword>
<dbReference type="InterPro" id="IPR036249">
    <property type="entry name" value="Thioredoxin-like_sf"/>
</dbReference>
<dbReference type="GO" id="GO:0016491">
    <property type="term" value="F:oxidoreductase activity"/>
    <property type="evidence" value="ECO:0007669"/>
    <property type="project" value="InterPro"/>
</dbReference>
<dbReference type="Gene3D" id="3.40.30.10">
    <property type="entry name" value="Glutaredoxin"/>
    <property type="match status" value="1"/>
</dbReference>
<sequence length="422" mass="46569">MLDGLVAANNVSFIFVFLEGILSFFSPCVIPLIPVYMGYLAGSGKKVNEDGTIAYDRKKVFLHTTFFALGVSFVFFILGMSFTALGSFFSSNKMLFTRIGGILIVILGLFQLGILDFSFLQKERKIQIKLADKKMNPIMALIMGFTFSFAWTPCIGPALSSVLIMASGATTSLEGNLLVIVYALGFLIPFLLLGLFTTQVLNFLKSKQKLLRYTIKAGGVILIIMGIMIYTGWMNGVSGYLNSFSSDQQSGSQEGAVQTDEPDTGKSSEVATIAASDFTLTDQYGNEHTLSDYRGKVVFLNFWATWCPPCKKEMPDIEALYKEYNFNQDDVVFLGIANPSSQEYPNNQDDGKEAIKSFLDDNGYTFPTLFDETGEVLENYNISAFPTTFMIDKEGNIVGYVPGMMTKDIMVNVIDQALEAAE</sequence>
<evidence type="ECO:0000259" key="8">
    <source>
        <dbReference type="PROSITE" id="PS51352"/>
    </source>
</evidence>
<evidence type="ECO:0000256" key="6">
    <source>
        <dbReference type="ARBA" id="ARBA00023136"/>
    </source>
</evidence>
<dbReference type="GO" id="GO:0017004">
    <property type="term" value="P:cytochrome complex assembly"/>
    <property type="evidence" value="ECO:0007669"/>
    <property type="project" value="InterPro"/>
</dbReference>
<comment type="similarity">
    <text evidence="2">Belongs to the DsbD family.</text>
</comment>
<evidence type="ECO:0000256" key="3">
    <source>
        <dbReference type="ARBA" id="ARBA00022475"/>
    </source>
</evidence>
<name>A0A1D3TYK0_9FIRM</name>
<dbReference type="RefSeq" id="WP_091236843.1">
    <property type="nucleotide sequence ID" value="NZ_FMKA01000044.1"/>
</dbReference>
<dbReference type="STRING" id="1619234.SAMN05421730_10448"/>
<dbReference type="GO" id="GO:0016209">
    <property type="term" value="F:antioxidant activity"/>
    <property type="evidence" value="ECO:0007669"/>
    <property type="project" value="InterPro"/>
</dbReference>
<feature type="transmembrane region" description="Helical" evidence="7">
    <location>
        <begin position="213"/>
        <end position="233"/>
    </location>
</feature>
<dbReference type="InterPro" id="IPR003834">
    <property type="entry name" value="Cyt_c_assmbl_TM_dom"/>
</dbReference>
<dbReference type="Pfam" id="PF00578">
    <property type="entry name" value="AhpC-TSA"/>
    <property type="match status" value="1"/>
</dbReference>
<dbReference type="PANTHER" id="PTHR31272:SF4">
    <property type="entry name" value="CYTOCHROME C-TYPE BIOGENESIS PROTEIN HI_1454-RELATED"/>
    <property type="match status" value="1"/>
</dbReference>
<keyword evidence="5 7" id="KW-1133">Transmembrane helix</keyword>
<dbReference type="InterPro" id="IPR051790">
    <property type="entry name" value="Cytochrome_c-biogenesis_DsbD"/>
</dbReference>
<feature type="transmembrane region" description="Helical" evidence="7">
    <location>
        <begin position="179"/>
        <end position="201"/>
    </location>
</feature>
<dbReference type="PROSITE" id="PS51352">
    <property type="entry name" value="THIOREDOXIN_2"/>
    <property type="match status" value="1"/>
</dbReference>
<protein>
    <submittedName>
        <fullName evidence="9">Cytochrome c-type biogenesis protein</fullName>
    </submittedName>
</protein>
<accession>A0A1D3TYK0</accession>
<dbReference type="InterPro" id="IPR017937">
    <property type="entry name" value="Thioredoxin_CS"/>
</dbReference>
<reference evidence="9 10" key="1">
    <citation type="submission" date="2016-09" db="EMBL/GenBank/DDBJ databases">
        <authorList>
            <person name="Capua I."/>
            <person name="De Benedictis P."/>
            <person name="Joannis T."/>
            <person name="Lombin L.H."/>
            <person name="Cattoli G."/>
        </authorList>
    </citation>
    <scope>NUCLEOTIDE SEQUENCE [LARGE SCALE GENOMIC DNA]</scope>
    <source>
        <strain evidence="9 10">GluBS11</strain>
    </source>
</reference>
<dbReference type="Proteomes" id="UP000199315">
    <property type="component" value="Unassembled WGS sequence"/>
</dbReference>
<dbReference type="AlphaFoldDB" id="A0A1D3TYK0"/>
<keyword evidence="6 7" id="KW-0472">Membrane</keyword>
<evidence type="ECO:0000256" key="1">
    <source>
        <dbReference type="ARBA" id="ARBA00004651"/>
    </source>
</evidence>
<feature type="domain" description="Thioredoxin" evidence="8">
    <location>
        <begin position="269"/>
        <end position="419"/>
    </location>
</feature>
<organism evidence="9 10">
    <name type="scientific">Anaerobium acetethylicum</name>
    <dbReference type="NCBI Taxonomy" id="1619234"/>
    <lineage>
        <taxon>Bacteria</taxon>
        <taxon>Bacillati</taxon>
        <taxon>Bacillota</taxon>
        <taxon>Clostridia</taxon>
        <taxon>Lachnospirales</taxon>
        <taxon>Lachnospiraceae</taxon>
        <taxon>Anaerobium</taxon>
    </lineage>
</organism>
<feature type="transmembrane region" description="Helical" evidence="7">
    <location>
        <begin position="60"/>
        <end position="89"/>
    </location>
</feature>
<dbReference type="GO" id="GO:0005886">
    <property type="term" value="C:plasma membrane"/>
    <property type="evidence" value="ECO:0007669"/>
    <property type="project" value="UniProtKB-SubCell"/>
</dbReference>
<feature type="transmembrane region" description="Helical" evidence="7">
    <location>
        <begin position="138"/>
        <end position="159"/>
    </location>
</feature>
<evidence type="ECO:0000256" key="5">
    <source>
        <dbReference type="ARBA" id="ARBA00022989"/>
    </source>
</evidence>
<evidence type="ECO:0000256" key="4">
    <source>
        <dbReference type="ARBA" id="ARBA00022692"/>
    </source>
</evidence>
<dbReference type="OrthoDB" id="9809733at2"/>
<comment type="subcellular location">
    <subcellularLocation>
        <location evidence="1">Cell membrane</location>
        <topology evidence="1">Multi-pass membrane protein</topology>
    </subcellularLocation>
</comment>
<keyword evidence="3" id="KW-1003">Cell membrane</keyword>
<dbReference type="InterPro" id="IPR013766">
    <property type="entry name" value="Thioredoxin_domain"/>
</dbReference>
<dbReference type="InterPro" id="IPR000866">
    <property type="entry name" value="AhpC/TSA"/>
</dbReference>
<dbReference type="SUPFAM" id="SSF52833">
    <property type="entry name" value="Thioredoxin-like"/>
    <property type="match status" value="1"/>
</dbReference>
<dbReference type="Pfam" id="PF02683">
    <property type="entry name" value="DsbD_TM"/>
    <property type="match status" value="1"/>
</dbReference>
<gene>
    <name evidence="9" type="ORF">SAMN05421730_10448</name>
</gene>
<evidence type="ECO:0000256" key="2">
    <source>
        <dbReference type="ARBA" id="ARBA00006143"/>
    </source>
</evidence>
<evidence type="ECO:0000313" key="9">
    <source>
        <dbReference type="EMBL" id="SCP99510.1"/>
    </source>
</evidence>
<dbReference type="PANTHER" id="PTHR31272">
    <property type="entry name" value="CYTOCHROME C-TYPE BIOGENESIS PROTEIN HI_1454-RELATED"/>
    <property type="match status" value="1"/>
</dbReference>
<evidence type="ECO:0000313" key="10">
    <source>
        <dbReference type="Proteomes" id="UP000199315"/>
    </source>
</evidence>
<feature type="transmembrane region" description="Helical" evidence="7">
    <location>
        <begin position="12"/>
        <end position="39"/>
    </location>
</feature>
<proteinExistence type="inferred from homology"/>
<feature type="transmembrane region" description="Helical" evidence="7">
    <location>
        <begin position="95"/>
        <end position="117"/>
    </location>
</feature>
<evidence type="ECO:0000256" key="7">
    <source>
        <dbReference type="SAM" id="Phobius"/>
    </source>
</evidence>
<dbReference type="CDD" id="cd02966">
    <property type="entry name" value="TlpA_like_family"/>
    <property type="match status" value="1"/>
</dbReference>